<dbReference type="InterPro" id="IPR039261">
    <property type="entry name" value="FNR_nucleotide-bd"/>
</dbReference>
<dbReference type="STRING" id="1691903.A9B99_14370"/>
<dbReference type="PANTHER" id="PTHR30157:SF0">
    <property type="entry name" value="NADPH-DEPENDENT FERRIC-CHELATE REDUCTASE"/>
    <property type="match status" value="1"/>
</dbReference>
<dbReference type="InterPro" id="IPR007037">
    <property type="entry name" value="SIP_rossman_dom"/>
</dbReference>
<dbReference type="InterPro" id="IPR017938">
    <property type="entry name" value="Riboflavin_synthase-like_b-brl"/>
</dbReference>
<dbReference type="Gene3D" id="2.40.30.10">
    <property type="entry name" value="Translation factors"/>
    <property type="match status" value="1"/>
</dbReference>
<gene>
    <name evidence="3" type="ORF">A9B99_14370</name>
</gene>
<dbReference type="Gene3D" id="3.40.50.80">
    <property type="entry name" value="Nucleotide-binding domain of ferredoxin-NADP reductase (FNR) module"/>
    <property type="match status" value="1"/>
</dbReference>
<evidence type="ECO:0000313" key="3">
    <source>
        <dbReference type="EMBL" id="OAT75494.1"/>
    </source>
</evidence>
<keyword evidence="4" id="KW-1185">Reference proteome</keyword>
<dbReference type="Proteomes" id="UP000078225">
    <property type="component" value="Unassembled WGS sequence"/>
</dbReference>
<evidence type="ECO:0000313" key="4">
    <source>
        <dbReference type="Proteomes" id="UP000078225"/>
    </source>
</evidence>
<dbReference type="InterPro" id="IPR039374">
    <property type="entry name" value="SIP_fam"/>
</dbReference>
<accession>A0A1B7KZI7</accession>
<sequence length="259" mass="29164">MTQPRSATTHYPRRARNALRFRKLTVMRTERVAGHFQRIVAGGDELEGFESQGFDDHIKLFFPEPDSGFVPPVAGEDGIIWQNDVRPSARDYTPIYDPSTQELTVDFYIHDGGVASNWAVQAKPGDTLYMGGPRGSLIVPTEYHWQLYVCDESGMPALRRRLAELNARQFQGQVTALVSVHSQQACEYLTAEPGVNIEWFVGESPETVARHALALTIPEEDYFIWVTGEGKVAKQLGEQLSVGRDAQLVRTVAYWHDKR</sequence>
<dbReference type="OrthoDB" id="9814826at2"/>
<dbReference type="InterPro" id="IPR013113">
    <property type="entry name" value="SIP_FAD-bd"/>
</dbReference>
<dbReference type="FunFam" id="2.40.30.10:FF:000055">
    <property type="entry name" value="Siderophore-interacting family protein"/>
    <property type="match status" value="1"/>
</dbReference>
<name>A0A1B7KZI7_9ENTR</name>
<dbReference type="EMBL" id="LYRP01000047">
    <property type="protein sequence ID" value="OAT75494.1"/>
    <property type="molecule type" value="Genomic_DNA"/>
</dbReference>
<dbReference type="CDD" id="cd06193">
    <property type="entry name" value="siderophore_interacting"/>
    <property type="match status" value="1"/>
</dbReference>
<comment type="similarity">
    <text evidence="1">Belongs to the SIP oxidoreductase family.</text>
</comment>
<dbReference type="PANTHER" id="PTHR30157">
    <property type="entry name" value="FERRIC REDUCTASE, NADPH-DEPENDENT"/>
    <property type="match status" value="1"/>
</dbReference>
<dbReference type="RefSeq" id="WP_064600466.1">
    <property type="nucleotide sequence ID" value="NZ_LYRP01000047.1"/>
</dbReference>
<feature type="domain" description="FAD-binding FR-type" evidence="2">
    <location>
        <begin position="19"/>
        <end position="140"/>
    </location>
</feature>
<organism evidence="3 4">
    <name type="scientific">Mangrovibacter phragmitis</name>
    <dbReference type="NCBI Taxonomy" id="1691903"/>
    <lineage>
        <taxon>Bacteria</taxon>
        <taxon>Pseudomonadati</taxon>
        <taxon>Pseudomonadota</taxon>
        <taxon>Gammaproteobacteria</taxon>
        <taxon>Enterobacterales</taxon>
        <taxon>Enterobacteriaceae</taxon>
        <taxon>Mangrovibacter</taxon>
    </lineage>
</organism>
<comment type="caution">
    <text evidence="3">The sequence shown here is derived from an EMBL/GenBank/DDBJ whole genome shotgun (WGS) entry which is preliminary data.</text>
</comment>
<reference evidence="4" key="1">
    <citation type="submission" date="2016-05" db="EMBL/GenBank/DDBJ databases">
        <authorList>
            <person name="Behera P."/>
            <person name="Vaishampayan P."/>
            <person name="Singh N."/>
            <person name="Raina V."/>
            <person name="Suar M."/>
            <person name="Pattnaik A."/>
            <person name="Rastogi G."/>
        </authorList>
    </citation>
    <scope>NUCLEOTIDE SEQUENCE [LARGE SCALE GENOMIC DNA]</scope>
    <source>
        <strain evidence="4">MP23</strain>
    </source>
</reference>
<dbReference type="GO" id="GO:0016491">
    <property type="term" value="F:oxidoreductase activity"/>
    <property type="evidence" value="ECO:0007669"/>
    <property type="project" value="InterPro"/>
</dbReference>
<dbReference type="AlphaFoldDB" id="A0A1B7KZI7"/>
<dbReference type="Pfam" id="PF04954">
    <property type="entry name" value="SIP"/>
    <property type="match status" value="1"/>
</dbReference>
<evidence type="ECO:0000259" key="2">
    <source>
        <dbReference type="PROSITE" id="PS51384"/>
    </source>
</evidence>
<protein>
    <submittedName>
        <fullName evidence="3">NADPH-dependent ferric siderophore reductase</fullName>
    </submittedName>
</protein>
<dbReference type="Pfam" id="PF08021">
    <property type="entry name" value="FAD_binding_9"/>
    <property type="match status" value="1"/>
</dbReference>
<dbReference type="PROSITE" id="PS51384">
    <property type="entry name" value="FAD_FR"/>
    <property type="match status" value="1"/>
</dbReference>
<dbReference type="InterPro" id="IPR017927">
    <property type="entry name" value="FAD-bd_FR_type"/>
</dbReference>
<dbReference type="SUPFAM" id="SSF63380">
    <property type="entry name" value="Riboflavin synthase domain-like"/>
    <property type="match status" value="1"/>
</dbReference>
<evidence type="ECO:0000256" key="1">
    <source>
        <dbReference type="ARBA" id="ARBA00035644"/>
    </source>
</evidence>
<proteinExistence type="inferred from homology"/>